<protein>
    <recommendedName>
        <fullName evidence="2">SWIM-type domain-containing protein</fullName>
    </recommendedName>
</protein>
<evidence type="ECO:0000313" key="3">
    <source>
        <dbReference type="EMBL" id="EOD70352.1"/>
    </source>
</evidence>
<dbReference type="Pfam" id="PF04434">
    <property type="entry name" value="SWIM"/>
    <property type="match status" value="1"/>
</dbReference>
<keyword evidence="1" id="KW-0479">Metal-binding</keyword>
<organism evidence="3 4">
    <name type="scientific">Amycolatopsis vancoresmycina DSM 44592</name>
    <dbReference type="NCBI Taxonomy" id="1292037"/>
    <lineage>
        <taxon>Bacteria</taxon>
        <taxon>Bacillati</taxon>
        <taxon>Actinomycetota</taxon>
        <taxon>Actinomycetes</taxon>
        <taxon>Pseudonocardiales</taxon>
        <taxon>Pseudonocardiaceae</taxon>
        <taxon>Amycolatopsis</taxon>
    </lineage>
</organism>
<dbReference type="GO" id="GO:0008270">
    <property type="term" value="F:zinc ion binding"/>
    <property type="evidence" value="ECO:0007669"/>
    <property type="project" value="UniProtKB-KW"/>
</dbReference>
<dbReference type="InterPro" id="IPR046053">
    <property type="entry name" value="DUF6011"/>
</dbReference>
<evidence type="ECO:0000259" key="2">
    <source>
        <dbReference type="PROSITE" id="PS50966"/>
    </source>
</evidence>
<dbReference type="AlphaFoldDB" id="R1GGF7"/>
<keyword evidence="4" id="KW-1185">Reference proteome</keyword>
<dbReference type="EMBL" id="AOUO01000017">
    <property type="protein sequence ID" value="EOD70352.1"/>
    <property type="molecule type" value="Genomic_DNA"/>
</dbReference>
<keyword evidence="1" id="KW-0863">Zinc-finger</keyword>
<dbReference type="PATRIC" id="fig|1292037.4.peg.297"/>
<dbReference type="OrthoDB" id="3697992at2"/>
<sequence length="109" mass="11759">MATTAKCKRCKRVLRSAESIARGYGRHCAREEAARLVLANYSAAQVEKVTQLLEDGGVARTSRHTFEVVASNGIRRYEVNATTASCTCKAAENGRKCYHVAAAQLLAAA</sequence>
<evidence type="ECO:0000313" key="4">
    <source>
        <dbReference type="Proteomes" id="UP000014139"/>
    </source>
</evidence>
<dbReference type="Pfam" id="PF19474">
    <property type="entry name" value="DUF6011"/>
    <property type="match status" value="1"/>
</dbReference>
<dbReference type="Proteomes" id="UP000014139">
    <property type="component" value="Unassembled WGS sequence"/>
</dbReference>
<gene>
    <name evidence="3" type="ORF">H480_01512</name>
</gene>
<dbReference type="RefSeq" id="WP_003055810.1">
    <property type="nucleotide sequence ID" value="NZ_AOUO01000017.1"/>
</dbReference>
<accession>R1GGF7</accession>
<name>R1GGF7_9PSEU</name>
<comment type="caution">
    <text evidence="3">The sequence shown here is derived from an EMBL/GenBank/DDBJ whole genome shotgun (WGS) entry which is preliminary data.</text>
</comment>
<feature type="domain" description="SWIM-type" evidence="2">
    <location>
        <begin position="77"/>
        <end position="108"/>
    </location>
</feature>
<reference evidence="3 4" key="1">
    <citation type="submission" date="2013-02" db="EMBL/GenBank/DDBJ databases">
        <title>Draft genome sequence of Amycolatopsis vancoresmycina strain DSM 44592T.</title>
        <authorList>
            <person name="Kumar S."/>
            <person name="Kaur N."/>
            <person name="Kaur C."/>
            <person name="Raghava G.P.S."/>
            <person name="Mayilraj S."/>
        </authorList>
    </citation>
    <scope>NUCLEOTIDE SEQUENCE [LARGE SCALE GENOMIC DNA]</scope>
    <source>
        <strain evidence="3 4">DSM 44592</strain>
    </source>
</reference>
<dbReference type="InterPro" id="IPR007527">
    <property type="entry name" value="Znf_SWIM"/>
</dbReference>
<dbReference type="eggNOG" id="ENOG502ZSA6">
    <property type="taxonomic scope" value="Bacteria"/>
</dbReference>
<proteinExistence type="predicted"/>
<evidence type="ECO:0000256" key="1">
    <source>
        <dbReference type="PROSITE-ProRule" id="PRU00325"/>
    </source>
</evidence>
<keyword evidence="1" id="KW-0862">Zinc</keyword>
<dbReference type="PROSITE" id="PS50966">
    <property type="entry name" value="ZF_SWIM"/>
    <property type="match status" value="1"/>
</dbReference>